<evidence type="ECO:0000313" key="3">
    <source>
        <dbReference type="EMBL" id="SET47195.1"/>
    </source>
</evidence>
<dbReference type="PANTHER" id="PTHR40469">
    <property type="entry name" value="SECRETED GLYCOSYL HYDROLASE"/>
    <property type="match status" value="1"/>
</dbReference>
<dbReference type="PROSITE" id="PS51318">
    <property type="entry name" value="TAT"/>
    <property type="match status" value="1"/>
</dbReference>
<dbReference type="eggNOG" id="COG3828">
    <property type="taxonomic scope" value="Bacteria"/>
</dbReference>
<dbReference type="SUPFAM" id="SSF52317">
    <property type="entry name" value="Class I glutamine amidotransferase-like"/>
    <property type="match status" value="1"/>
</dbReference>
<evidence type="ECO:0000313" key="5">
    <source>
        <dbReference type="Proteomes" id="UP000181981"/>
    </source>
</evidence>
<accession>X5DEQ5</accession>
<evidence type="ECO:0000313" key="2">
    <source>
        <dbReference type="EMBL" id="AHW58827.1"/>
    </source>
</evidence>
<dbReference type="RefSeq" id="WP_217642920.1">
    <property type="nucleotide sequence ID" value="NZ_FOHT01000014.1"/>
</dbReference>
<gene>
    <name evidence="2" type="ORF">FH5T_02410</name>
    <name evidence="3" type="ORF">SAMN05444285_1144</name>
</gene>
<evidence type="ECO:0000259" key="1">
    <source>
        <dbReference type="Pfam" id="PF06283"/>
    </source>
</evidence>
<keyword evidence="4" id="KW-1185">Reference proteome</keyword>
<dbReference type="Proteomes" id="UP000023772">
    <property type="component" value="Chromosome"/>
</dbReference>
<dbReference type="PANTHER" id="PTHR40469:SF2">
    <property type="entry name" value="GALACTOSE-BINDING DOMAIN-LIKE SUPERFAMILY PROTEIN"/>
    <property type="match status" value="1"/>
</dbReference>
<protein>
    <recommendedName>
        <fullName evidence="1">ThuA-like domain-containing protein</fullName>
    </recommendedName>
</protein>
<organism evidence="3 5">
    <name type="scientific">Draconibacterium orientale</name>
    <dbReference type="NCBI Taxonomy" id="1168034"/>
    <lineage>
        <taxon>Bacteria</taxon>
        <taxon>Pseudomonadati</taxon>
        <taxon>Bacteroidota</taxon>
        <taxon>Bacteroidia</taxon>
        <taxon>Marinilabiliales</taxon>
        <taxon>Prolixibacteraceae</taxon>
        <taxon>Draconibacterium</taxon>
    </lineage>
</organism>
<feature type="domain" description="ThuA-like" evidence="1">
    <location>
        <begin position="43"/>
        <end position="253"/>
    </location>
</feature>
<dbReference type="KEGG" id="dori:FH5T_02410"/>
<evidence type="ECO:0000313" key="4">
    <source>
        <dbReference type="Proteomes" id="UP000023772"/>
    </source>
</evidence>
<dbReference type="EMBL" id="CP007451">
    <property type="protein sequence ID" value="AHW58827.1"/>
    <property type="molecule type" value="Genomic_DNA"/>
</dbReference>
<dbReference type="Pfam" id="PF06283">
    <property type="entry name" value="ThuA"/>
    <property type="match status" value="1"/>
</dbReference>
<dbReference type="STRING" id="1168034.FH5T_02410"/>
<dbReference type="EMBL" id="FOHT01000014">
    <property type="protein sequence ID" value="SET47195.1"/>
    <property type="molecule type" value="Genomic_DNA"/>
</dbReference>
<dbReference type="Proteomes" id="UP000181981">
    <property type="component" value="Unassembled WGS sequence"/>
</dbReference>
<name>X5DEQ5_9BACT</name>
<dbReference type="Gene3D" id="3.40.50.880">
    <property type="match status" value="1"/>
</dbReference>
<dbReference type="InterPro" id="IPR006311">
    <property type="entry name" value="TAT_signal"/>
</dbReference>
<proteinExistence type="predicted"/>
<reference evidence="2 4" key="1">
    <citation type="submission" date="2014-03" db="EMBL/GenBank/DDBJ databases">
        <title>Complete genome sequence of a deeply braunched marine Bacteroidia bacterium Draconibacterium orientale type strain FH5T.</title>
        <authorList>
            <person name="Li X."/>
            <person name="Wang X."/>
            <person name="Xie Z."/>
            <person name="Du Z."/>
            <person name="Chen G."/>
        </authorList>
    </citation>
    <scope>NUCLEOTIDE SEQUENCE [LARGE SCALE GENOMIC DNA]</scope>
    <source>
        <strain evidence="2 4">FH5</strain>
    </source>
</reference>
<reference evidence="3 5" key="2">
    <citation type="submission" date="2016-10" db="EMBL/GenBank/DDBJ databases">
        <authorList>
            <person name="de Groot N.N."/>
        </authorList>
    </citation>
    <scope>NUCLEOTIDE SEQUENCE [LARGE SCALE GENOMIC DNA]</scope>
    <source>
        <strain evidence="3 5">DSM 25947</strain>
    </source>
</reference>
<dbReference type="InterPro" id="IPR029010">
    <property type="entry name" value="ThuA-like"/>
</dbReference>
<dbReference type="AlphaFoldDB" id="X5DEQ5"/>
<sequence length="270" mass="30140">MNSLSRRKFVQTTIAAGAGGILLPKNMAKAAEAQTTDSLKGKKVLYVWGGWPGHEPEQSVEVFVPWMRSEGAEVEVSNSLDSYLDKDLMDSRDLIIQIVTMSQITREQESGLLAAVKENGTGIAGWHGGLNDSFRNNTEYQFMIGSQWVAHPGNVIDFRVNIVDHDDPITAGLDDFDLHSEQYYMHVDPNVKVLSTTKFIAGHAPWADGCVMPVAYKKYYGEGRVFFSSSGHVMADFEVPEALEIMKRGIRWASESKYQPKEDWVSPAYQ</sequence>
<dbReference type="InterPro" id="IPR029062">
    <property type="entry name" value="Class_I_gatase-like"/>
</dbReference>
<dbReference type="HOGENOM" id="CLU_100195_0_0_10"/>